<comment type="subcellular location">
    <subcellularLocation>
        <location evidence="1">Cell membrane</location>
        <topology evidence="1">Multi-pass membrane protein</topology>
    </subcellularLocation>
</comment>
<evidence type="ECO:0000256" key="7">
    <source>
        <dbReference type="SAM" id="Phobius"/>
    </source>
</evidence>
<sequence length="628" mass="67848">MSDAVRGLGLSGTRGYARHVANAQVPPTSKSPRRLYRLVSFSLSLVWTASRSSFVWLVVLQLAGAAVIAGQVFAVQWVLAGILGLGEPSASVSTLVAAVVALAVLTALGAVFGSVQGSLSRFVGESVARAMWHRLLDVSTGVGLKKFESPEFFDRLERVRTSALTRPFLVTNGVIAVIGAVAAGLGLAITLAAFHPVLLPLLLISGLPVLLTSRRESRLEFRFNVDQTQPIRQRTYTSILLTGRDEAKEIRAFGLARSLRARFDALYRRYLADLGAHLRRRAVYSVIGQFTAAVVLGATLLVLVWLITLGQIGIAAAGAALVAVRMLSAQVQSLTGGIQTIFESGLFIDDLREFISLTDDDSEGEAIAKPRTFASLELSDATFTYPGRDVPAVDRVDVRIGKGEVVALVGENGSGKTTLAKIVAGLYPVDRGSILWDGRDVALLPEGTLRASTAVIFQDFVRYAMSASANISFGNPDAPLSEERVRAAATASGAREFLDDLPQGFETPLTRLFEGGRDLSGGQWQRVAIARAFYRDAPLVVLDEPSSALDPRAEYELYSSLRETLRGRSALVISHRFSTVRNADRIYVLKDGRVAEHGTHDELMRRRGVYAELFTLQASAYLEDEDVA</sequence>
<dbReference type="Proteomes" id="UP000221369">
    <property type="component" value="Unassembled WGS sequence"/>
</dbReference>
<evidence type="ECO:0000256" key="2">
    <source>
        <dbReference type="ARBA" id="ARBA00022692"/>
    </source>
</evidence>
<dbReference type="InterPro" id="IPR017871">
    <property type="entry name" value="ABC_transporter-like_CS"/>
</dbReference>
<evidence type="ECO:0000259" key="9">
    <source>
        <dbReference type="PROSITE" id="PS50929"/>
    </source>
</evidence>
<dbReference type="PROSITE" id="PS00211">
    <property type="entry name" value="ABC_TRANSPORTER_1"/>
    <property type="match status" value="1"/>
</dbReference>
<evidence type="ECO:0000256" key="3">
    <source>
        <dbReference type="ARBA" id="ARBA00022741"/>
    </source>
</evidence>
<dbReference type="PROSITE" id="PS50893">
    <property type="entry name" value="ABC_TRANSPORTER_2"/>
    <property type="match status" value="1"/>
</dbReference>
<feature type="transmembrane region" description="Helical" evidence="7">
    <location>
        <begin position="282"/>
        <end position="306"/>
    </location>
</feature>
<dbReference type="SMART" id="SM00382">
    <property type="entry name" value="AAA"/>
    <property type="match status" value="1"/>
</dbReference>
<dbReference type="SUPFAM" id="SSF90123">
    <property type="entry name" value="ABC transporter transmembrane region"/>
    <property type="match status" value="1"/>
</dbReference>
<reference evidence="10 11" key="1">
    <citation type="submission" date="2017-10" db="EMBL/GenBank/DDBJ databases">
        <title>Sequencing the genomes of 1000 actinobacteria strains.</title>
        <authorList>
            <person name="Klenk H.-P."/>
        </authorList>
    </citation>
    <scope>NUCLEOTIDE SEQUENCE [LARGE SCALE GENOMIC DNA]</scope>
    <source>
        <strain evidence="10 11">DSM 21798</strain>
    </source>
</reference>
<dbReference type="InterPro" id="IPR027417">
    <property type="entry name" value="P-loop_NTPase"/>
</dbReference>
<evidence type="ECO:0000313" key="11">
    <source>
        <dbReference type="Proteomes" id="UP000221369"/>
    </source>
</evidence>
<feature type="transmembrane region" description="Helical" evidence="7">
    <location>
        <begin position="91"/>
        <end position="112"/>
    </location>
</feature>
<dbReference type="GO" id="GO:0016887">
    <property type="term" value="F:ATP hydrolysis activity"/>
    <property type="evidence" value="ECO:0007669"/>
    <property type="project" value="InterPro"/>
</dbReference>
<feature type="transmembrane region" description="Helical" evidence="7">
    <location>
        <begin position="168"/>
        <end position="187"/>
    </location>
</feature>
<evidence type="ECO:0000259" key="8">
    <source>
        <dbReference type="PROSITE" id="PS50893"/>
    </source>
</evidence>
<dbReference type="PROSITE" id="PS50929">
    <property type="entry name" value="ABC_TM1F"/>
    <property type="match status" value="1"/>
</dbReference>
<dbReference type="InterPro" id="IPR039421">
    <property type="entry name" value="Type_1_exporter"/>
</dbReference>
<dbReference type="Gene3D" id="3.40.50.300">
    <property type="entry name" value="P-loop containing nucleotide triphosphate hydrolases"/>
    <property type="match status" value="1"/>
</dbReference>
<feature type="transmembrane region" description="Helical" evidence="7">
    <location>
        <begin position="54"/>
        <end position="79"/>
    </location>
</feature>
<accession>A0A2A9DVT5</accession>
<evidence type="ECO:0000256" key="1">
    <source>
        <dbReference type="ARBA" id="ARBA00004651"/>
    </source>
</evidence>
<feature type="transmembrane region" description="Helical" evidence="7">
    <location>
        <begin position="193"/>
        <end position="212"/>
    </location>
</feature>
<dbReference type="InterPro" id="IPR036640">
    <property type="entry name" value="ABC1_TM_sf"/>
</dbReference>
<dbReference type="GO" id="GO:0005524">
    <property type="term" value="F:ATP binding"/>
    <property type="evidence" value="ECO:0007669"/>
    <property type="project" value="UniProtKB-KW"/>
</dbReference>
<keyword evidence="11" id="KW-1185">Reference proteome</keyword>
<evidence type="ECO:0000256" key="6">
    <source>
        <dbReference type="ARBA" id="ARBA00023136"/>
    </source>
</evidence>
<dbReference type="InterPro" id="IPR011527">
    <property type="entry name" value="ABC1_TM_dom"/>
</dbReference>
<dbReference type="PANTHER" id="PTHR43394">
    <property type="entry name" value="ATP-DEPENDENT PERMEASE MDL1, MITOCHONDRIAL"/>
    <property type="match status" value="1"/>
</dbReference>
<comment type="caution">
    <text evidence="10">The sequence shown here is derived from an EMBL/GenBank/DDBJ whole genome shotgun (WGS) entry which is preliminary data.</text>
</comment>
<dbReference type="InterPro" id="IPR003439">
    <property type="entry name" value="ABC_transporter-like_ATP-bd"/>
</dbReference>
<dbReference type="Gene3D" id="1.20.1560.10">
    <property type="entry name" value="ABC transporter type 1, transmembrane domain"/>
    <property type="match status" value="1"/>
</dbReference>
<dbReference type="GO" id="GO:0015421">
    <property type="term" value="F:ABC-type oligopeptide transporter activity"/>
    <property type="evidence" value="ECO:0007669"/>
    <property type="project" value="TreeGrafter"/>
</dbReference>
<keyword evidence="4 10" id="KW-0067">ATP-binding</keyword>
<feature type="domain" description="ABC transporter" evidence="8">
    <location>
        <begin position="376"/>
        <end position="616"/>
    </location>
</feature>
<name>A0A2A9DVT5_9MICO</name>
<dbReference type="InterPro" id="IPR003593">
    <property type="entry name" value="AAA+_ATPase"/>
</dbReference>
<keyword evidence="2 7" id="KW-0812">Transmembrane</keyword>
<dbReference type="GO" id="GO:0005886">
    <property type="term" value="C:plasma membrane"/>
    <property type="evidence" value="ECO:0007669"/>
    <property type="project" value="UniProtKB-SubCell"/>
</dbReference>
<keyword evidence="5 7" id="KW-1133">Transmembrane helix</keyword>
<evidence type="ECO:0000256" key="4">
    <source>
        <dbReference type="ARBA" id="ARBA00022840"/>
    </source>
</evidence>
<dbReference type="AlphaFoldDB" id="A0A2A9DVT5"/>
<organism evidence="10 11">
    <name type="scientific">Paramicrobacterium agarici</name>
    <dbReference type="NCBI Taxonomy" id="630514"/>
    <lineage>
        <taxon>Bacteria</taxon>
        <taxon>Bacillati</taxon>
        <taxon>Actinomycetota</taxon>
        <taxon>Actinomycetes</taxon>
        <taxon>Micrococcales</taxon>
        <taxon>Microbacteriaceae</taxon>
        <taxon>Paramicrobacterium</taxon>
    </lineage>
</organism>
<gene>
    <name evidence="10" type="ORF">ATJ78_1380</name>
</gene>
<protein>
    <submittedName>
        <fullName evidence="10">ATP-binding cassette subfamily B protein</fullName>
    </submittedName>
</protein>
<evidence type="ECO:0000313" key="10">
    <source>
        <dbReference type="EMBL" id="PFG30451.1"/>
    </source>
</evidence>
<dbReference type="SUPFAM" id="SSF52540">
    <property type="entry name" value="P-loop containing nucleoside triphosphate hydrolases"/>
    <property type="match status" value="1"/>
</dbReference>
<keyword evidence="3" id="KW-0547">Nucleotide-binding</keyword>
<evidence type="ECO:0000256" key="5">
    <source>
        <dbReference type="ARBA" id="ARBA00022989"/>
    </source>
</evidence>
<feature type="domain" description="ABC transmembrane type-1" evidence="9">
    <location>
        <begin position="55"/>
        <end position="343"/>
    </location>
</feature>
<dbReference type="Pfam" id="PF00005">
    <property type="entry name" value="ABC_tran"/>
    <property type="match status" value="1"/>
</dbReference>
<keyword evidence="6 7" id="KW-0472">Membrane</keyword>
<dbReference type="EMBL" id="PDJE01000001">
    <property type="protein sequence ID" value="PFG30451.1"/>
    <property type="molecule type" value="Genomic_DNA"/>
</dbReference>
<proteinExistence type="predicted"/>
<dbReference type="PANTHER" id="PTHR43394:SF1">
    <property type="entry name" value="ATP-BINDING CASSETTE SUB-FAMILY B MEMBER 10, MITOCHONDRIAL"/>
    <property type="match status" value="1"/>
</dbReference>